<dbReference type="OrthoDB" id="5195149at2"/>
<dbReference type="RefSeq" id="WP_015795967.1">
    <property type="nucleotide sequence ID" value="NC_013131.1"/>
</dbReference>
<dbReference type="STRING" id="479433.Caci_7413"/>
<protein>
    <submittedName>
        <fullName evidence="1">Uncharacterized protein</fullName>
    </submittedName>
</protein>
<evidence type="ECO:0000313" key="1">
    <source>
        <dbReference type="EMBL" id="ACU76239.1"/>
    </source>
</evidence>
<dbReference type="AlphaFoldDB" id="C7Q9S0"/>
<keyword evidence="2" id="KW-1185">Reference proteome</keyword>
<dbReference type="InParanoid" id="C7Q9S0"/>
<accession>C7Q9S0</accession>
<dbReference type="Proteomes" id="UP000000851">
    <property type="component" value="Chromosome"/>
</dbReference>
<gene>
    <name evidence="1" type="ordered locus">Caci_7413</name>
</gene>
<proteinExistence type="predicted"/>
<dbReference type="EMBL" id="CP001700">
    <property type="protein sequence ID" value="ACU76239.1"/>
    <property type="molecule type" value="Genomic_DNA"/>
</dbReference>
<organism evidence="1 2">
    <name type="scientific">Catenulispora acidiphila (strain DSM 44928 / JCM 14897 / NBRC 102108 / NRRL B-24433 / ID139908)</name>
    <dbReference type="NCBI Taxonomy" id="479433"/>
    <lineage>
        <taxon>Bacteria</taxon>
        <taxon>Bacillati</taxon>
        <taxon>Actinomycetota</taxon>
        <taxon>Actinomycetes</taxon>
        <taxon>Catenulisporales</taxon>
        <taxon>Catenulisporaceae</taxon>
        <taxon>Catenulispora</taxon>
    </lineage>
</organism>
<evidence type="ECO:0000313" key="2">
    <source>
        <dbReference type="Proteomes" id="UP000000851"/>
    </source>
</evidence>
<dbReference type="HOGENOM" id="CLU_2179097_0_0_11"/>
<sequence length="109" mass="12107">MFLNARIGADYLFAETWDEMQEVVDRVLEGPQYSLPGVGVGDSVTFSFADDRHVGRSRRHLDNYLHVGVNAFTGSTKNAWTSEAIVINVLLLVSCHFRAYAAGSCPERI</sequence>
<reference evidence="1 2" key="1">
    <citation type="journal article" date="2009" name="Stand. Genomic Sci.">
        <title>Complete genome sequence of Catenulispora acidiphila type strain (ID 139908).</title>
        <authorList>
            <person name="Copeland A."/>
            <person name="Lapidus A."/>
            <person name="Glavina Del Rio T."/>
            <person name="Nolan M."/>
            <person name="Lucas S."/>
            <person name="Chen F."/>
            <person name="Tice H."/>
            <person name="Cheng J.F."/>
            <person name="Bruce D."/>
            <person name="Goodwin L."/>
            <person name="Pitluck S."/>
            <person name="Mikhailova N."/>
            <person name="Pati A."/>
            <person name="Ivanova N."/>
            <person name="Mavromatis K."/>
            <person name="Chen A."/>
            <person name="Palaniappan K."/>
            <person name="Chain P."/>
            <person name="Land M."/>
            <person name="Hauser L."/>
            <person name="Chang Y.J."/>
            <person name="Jeffries C.D."/>
            <person name="Chertkov O."/>
            <person name="Brettin T."/>
            <person name="Detter J.C."/>
            <person name="Han C."/>
            <person name="Ali Z."/>
            <person name="Tindall B.J."/>
            <person name="Goker M."/>
            <person name="Bristow J."/>
            <person name="Eisen J.A."/>
            <person name="Markowitz V."/>
            <person name="Hugenholtz P."/>
            <person name="Kyrpides N.C."/>
            <person name="Klenk H.P."/>
        </authorList>
    </citation>
    <scope>NUCLEOTIDE SEQUENCE [LARGE SCALE GENOMIC DNA]</scope>
    <source>
        <strain evidence="2">DSM 44928 / JCM 14897 / NBRC 102108 / NRRL B-24433 / ID139908</strain>
    </source>
</reference>
<name>C7Q9S0_CATAD</name>
<dbReference type="KEGG" id="cai:Caci_7413"/>